<organism evidence="1 2">
    <name type="scientific">Rhizobium hidalgonense</name>
    <dbReference type="NCBI Taxonomy" id="1538159"/>
    <lineage>
        <taxon>Bacteria</taxon>
        <taxon>Pseudomonadati</taxon>
        <taxon>Pseudomonadota</taxon>
        <taxon>Alphaproteobacteria</taxon>
        <taxon>Hyphomicrobiales</taxon>
        <taxon>Rhizobiaceae</taxon>
        <taxon>Rhizobium/Agrobacterium group</taxon>
        <taxon>Rhizobium</taxon>
    </lineage>
</organism>
<comment type="caution">
    <text evidence="1">The sequence shown here is derived from an EMBL/GenBank/DDBJ whole genome shotgun (WGS) entry which is preliminary data.</text>
</comment>
<feature type="non-terminal residue" evidence="1">
    <location>
        <position position="126"/>
    </location>
</feature>
<dbReference type="EMBL" id="JAVLSF010000670">
    <property type="protein sequence ID" value="MDR9778298.1"/>
    <property type="molecule type" value="Genomic_DNA"/>
</dbReference>
<gene>
    <name evidence="1" type="ORF">RJJ65_37805</name>
</gene>
<dbReference type="Proteomes" id="UP001268610">
    <property type="component" value="Unassembled WGS sequence"/>
</dbReference>
<dbReference type="AlphaFoldDB" id="A0AAJ2H412"/>
<evidence type="ECO:0000313" key="2">
    <source>
        <dbReference type="Proteomes" id="UP001268610"/>
    </source>
</evidence>
<dbReference type="RefSeq" id="WP_310866392.1">
    <property type="nucleotide sequence ID" value="NZ_JAVLSF010000670.1"/>
</dbReference>
<proteinExistence type="predicted"/>
<reference evidence="1" key="1">
    <citation type="submission" date="2023-04" db="EMBL/GenBank/DDBJ databases">
        <title>Genomic characterization of faba bean (Vicia faba) microsymbionts in Mexican soils.</title>
        <authorList>
            <person name="Rivera Orduna F.N."/>
            <person name="Guevara-Luna J."/>
            <person name="Yan J."/>
            <person name="Arroyo-Herrera I."/>
            <person name="Li Y."/>
            <person name="Vasquez-Murrieta M.S."/>
            <person name="Wang E.T."/>
        </authorList>
    </citation>
    <scope>NUCLEOTIDE SEQUENCE</scope>
    <source>
        <strain evidence="1">CH26</strain>
    </source>
</reference>
<protein>
    <submittedName>
        <fullName evidence="1">Uncharacterized protein</fullName>
    </submittedName>
</protein>
<sequence>MAKKNHEENCTRGFPEAVLNPTKVQKHQFKTLASQGSIFGKETATLTDGQRITIQDQGCEWYSWEISLILNAPLVEANKKFCDACLIKQLQHYSSLFKTNNKPFYTESLKPLIKTVQQRHKLKVDH</sequence>
<name>A0AAJ2H412_9HYPH</name>
<evidence type="ECO:0000313" key="1">
    <source>
        <dbReference type="EMBL" id="MDR9778298.1"/>
    </source>
</evidence>
<accession>A0AAJ2H412</accession>